<dbReference type="GO" id="GO:0005737">
    <property type="term" value="C:cytoplasm"/>
    <property type="evidence" value="ECO:0007669"/>
    <property type="project" value="TreeGrafter"/>
</dbReference>
<keyword evidence="5 6" id="KW-0472">Membrane</keyword>
<dbReference type="OrthoDB" id="430207at2759"/>
<dbReference type="GO" id="GO:0016020">
    <property type="term" value="C:membrane"/>
    <property type="evidence" value="ECO:0007669"/>
    <property type="project" value="UniProtKB-SubCell"/>
</dbReference>
<dbReference type="PANTHER" id="PTHR11266:SF18">
    <property type="entry name" value="OS12G0508100 PROTEIN"/>
    <property type="match status" value="1"/>
</dbReference>
<evidence type="ECO:0000256" key="6">
    <source>
        <dbReference type="RuleBase" id="RU363053"/>
    </source>
</evidence>
<sequence>MGSRQARRLLCHLRGPAWGSASASARAKPTNHHHHHHAHRQQHSGPYFGTRPNLAEFKDSPARFSRGFVSWYLGMLDARPVLTKSVTAGVIFIAADLSAQTITLGPSDSYDLIRTSRMAGYGMLISGPSLHFWFNFLSKILPKRDVINTLKKMFLGQTIYGPIISTVFFSLNAFLQ</sequence>
<evidence type="ECO:0000313" key="8">
    <source>
        <dbReference type="EMBL" id="MQM14021.1"/>
    </source>
</evidence>
<dbReference type="Proteomes" id="UP000652761">
    <property type="component" value="Unassembled WGS sequence"/>
</dbReference>
<gene>
    <name evidence="8" type="ORF">Taro_046949</name>
</gene>
<evidence type="ECO:0000313" key="9">
    <source>
        <dbReference type="Proteomes" id="UP000652761"/>
    </source>
</evidence>
<evidence type="ECO:0008006" key="10">
    <source>
        <dbReference type="Google" id="ProtNLM"/>
    </source>
</evidence>
<dbReference type="PANTHER" id="PTHR11266">
    <property type="entry name" value="PEROXISOMAL MEMBRANE PROTEIN 2, PXMP2 MPV17"/>
    <property type="match status" value="1"/>
</dbReference>
<reference evidence="8" key="1">
    <citation type="submission" date="2017-07" db="EMBL/GenBank/DDBJ databases">
        <title>Taro Niue Genome Assembly and Annotation.</title>
        <authorList>
            <person name="Atibalentja N."/>
            <person name="Keating K."/>
            <person name="Fields C.J."/>
        </authorList>
    </citation>
    <scope>NUCLEOTIDE SEQUENCE</scope>
    <source>
        <strain evidence="8">Niue_2</strain>
        <tissue evidence="8">Leaf</tissue>
    </source>
</reference>
<proteinExistence type="inferred from homology"/>
<evidence type="ECO:0000256" key="4">
    <source>
        <dbReference type="ARBA" id="ARBA00022989"/>
    </source>
</evidence>
<keyword evidence="3 6" id="KW-0812">Transmembrane</keyword>
<keyword evidence="9" id="KW-1185">Reference proteome</keyword>
<evidence type="ECO:0000256" key="7">
    <source>
        <dbReference type="SAM" id="MobiDB-lite"/>
    </source>
</evidence>
<dbReference type="AlphaFoldDB" id="A0A843X4T7"/>
<evidence type="ECO:0000256" key="2">
    <source>
        <dbReference type="ARBA" id="ARBA00006824"/>
    </source>
</evidence>
<organism evidence="8 9">
    <name type="scientific">Colocasia esculenta</name>
    <name type="common">Wild taro</name>
    <name type="synonym">Arum esculentum</name>
    <dbReference type="NCBI Taxonomy" id="4460"/>
    <lineage>
        <taxon>Eukaryota</taxon>
        <taxon>Viridiplantae</taxon>
        <taxon>Streptophyta</taxon>
        <taxon>Embryophyta</taxon>
        <taxon>Tracheophyta</taxon>
        <taxon>Spermatophyta</taxon>
        <taxon>Magnoliopsida</taxon>
        <taxon>Liliopsida</taxon>
        <taxon>Araceae</taxon>
        <taxon>Aroideae</taxon>
        <taxon>Colocasieae</taxon>
        <taxon>Colocasia</taxon>
    </lineage>
</organism>
<evidence type="ECO:0000256" key="1">
    <source>
        <dbReference type="ARBA" id="ARBA00004141"/>
    </source>
</evidence>
<protein>
    <recommendedName>
        <fullName evidence="10">PXMP2/4 family protein 4</fullName>
    </recommendedName>
</protein>
<comment type="subcellular location">
    <subcellularLocation>
        <location evidence="1">Membrane</location>
        <topology evidence="1">Multi-pass membrane protein</topology>
    </subcellularLocation>
</comment>
<feature type="non-terminal residue" evidence="8">
    <location>
        <position position="176"/>
    </location>
</feature>
<feature type="region of interest" description="Disordered" evidence="7">
    <location>
        <begin position="21"/>
        <end position="47"/>
    </location>
</feature>
<feature type="compositionally biased region" description="Basic residues" evidence="7">
    <location>
        <begin position="29"/>
        <end position="42"/>
    </location>
</feature>
<feature type="transmembrane region" description="Helical" evidence="6">
    <location>
        <begin position="118"/>
        <end position="134"/>
    </location>
</feature>
<keyword evidence="4 6" id="KW-1133">Transmembrane helix</keyword>
<evidence type="ECO:0000256" key="3">
    <source>
        <dbReference type="ARBA" id="ARBA00022692"/>
    </source>
</evidence>
<accession>A0A843X4T7</accession>
<dbReference type="EMBL" id="NMUH01005928">
    <property type="protein sequence ID" value="MQM14021.1"/>
    <property type="molecule type" value="Genomic_DNA"/>
</dbReference>
<name>A0A843X4T7_COLES</name>
<comment type="caution">
    <text evidence="8">The sequence shown here is derived from an EMBL/GenBank/DDBJ whole genome shotgun (WGS) entry which is preliminary data.</text>
</comment>
<dbReference type="InterPro" id="IPR007248">
    <property type="entry name" value="Mpv17_PMP22"/>
</dbReference>
<feature type="transmembrane region" description="Helical" evidence="6">
    <location>
        <begin position="154"/>
        <end position="175"/>
    </location>
</feature>
<comment type="similarity">
    <text evidence="2 6">Belongs to the peroxisomal membrane protein PXMP2/4 family.</text>
</comment>
<evidence type="ECO:0000256" key="5">
    <source>
        <dbReference type="ARBA" id="ARBA00023136"/>
    </source>
</evidence>